<dbReference type="InterPro" id="IPR013324">
    <property type="entry name" value="RNA_pol_sigma_r3/r4-like"/>
</dbReference>
<evidence type="ECO:0000259" key="2">
    <source>
        <dbReference type="PROSITE" id="PS00716"/>
    </source>
</evidence>
<accession>A0A511T5T2</accession>
<dbReference type="PROSITE" id="PS00716">
    <property type="entry name" value="SIGMA70_2"/>
    <property type="match status" value="1"/>
</dbReference>
<evidence type="ECO:0000313" key="3">
    <source>
        <dbReference type="EMBL" id="GEN09505.1"/>
    </source>
</evidence>
<dbReference type="Pfam" id="PF04545">
    <property type="entry name" value="Sigma70_r4"/>
    <property type="match status" value="1"/>
</dbReference>
<organism evidence="3 4">
    <name type="scientific">Myxococcus fulvus</name>
    <dbReference type="NCBI Taxonomy" id="33"/>
    <lineage>
        <taxon>Bacteria</taxon>
        <taxon>Pseudomonadati</taxon>
        <taxon>Myxococcota</taxon>
        <taxon>Myxococcia</taxon>
        <taxon>Myxococcales</taxon>
        <taxon>Cystobacterineae</taxon>
        <taxon>Myxococcaceae</taxon>
        <taxon>Myxococcus</taxon>
    </lineage>
</organism>
<dbReference type="Gene3D" id="1.10.10.10">
    <property type="entry name" value="Winged helix-like DNA-binding domain superfamily/Winged helix DNA-binding domain"/>
    <property type="match status" value="1"/>
</dbReference>
<feature type="region of interest" description="Disordered" evidence="1">
    <location>
        <begin position="1"/>
        <end position="65"/>
    </location>
</feature>
<dbReference type="InterPro" id="IPR007630">
    <property type="entry name" value="RNA_pol_sigma70_r4"/>
</dbReference>
<sequence>MPALRPVDPVRLASRGGDMSEVKQLEEGGDQAQEDLAQERRRSKTMSRKEMARDLRRRRLTGQVDPEEADLLKQMDDTRPRTRADCVNGPRPCMFVSCKHNLYLDVNPETGSIKLNFPDKEIWELEHTCALDVAEKGGITLEEVGEIMNLTRERIRQVETRGLMKLREATEAEPPVSARKP</sequence>
<evidence type="ECO:0000313" key="4">
    <source>
        <dbReference type="Proteomes" id="UP000321514"/>
    </source>
</evidence>
<dbReference type="AlphaFoldDB" id="A0A511T5T2"/>
<gene>
    <name evidence="3" type="ORF">MFU01_45420</name>
</gene>
<dbReference type="EMBL" id="BJXR01000034">
    <property type="protein sequence ID" value="GEN09505.1"/>
    <property type="molecule type" value="Genomic_DNA"/>
</dbReference>
<proteinExistence type="predicted"/>
<dbReference type="Proteomes" id="UP000321514">
    <property type="component" value="Unassembled WGS sequence"/>
</dbReference>
<reference evidence="3 4" key="1">
    <citation type="submission" date="2019-07" db="EMBL/GenBank/DDBJ databases">
        <title>Whole genome shotgun sequence of Myxococcus fulvus NBRC 100333.</title>
        <authorList>
            <person name="Hosoyama A."/>
            <person name="Uohara A."/>
            <person name="Ohji S."/>
            <person name="Ichikawa N."/>
        </authorList>
    </citation>
    <scope>NUCLEOTIDE SEQUENCE [LARGE SCALE GENOMIC DNA]</scope>
    <source>
        <strain evidence="3 4">NBRC 100333</strain>
    </source>
</reference>
<dbReference type="PRINTS" id="PR00046">
    <property type="entry name" value="SIGMA70FCT"/>
</dbReference>
<dbReference type="GO" id="GO:0006352">
    <property type="term" value="P:DNA-templated transcription initiation"/>
    <property type="evidence" value="ECO:0007669"/>
    <property type="project" value="InterPro"/>
</dbReference>
<evidence type="ECO:0000256" key="1">
    <source>
        <dbReference type="SAM" id="MobiDB-lite"/>
    </source>
</evidence>
<feature type="domain" description="RNA polymerase sigma-70" evidence="2">
    <location>
        <begin position="140"/>
        <end position="166"/>
    </location>
</feature>
<name>A0A511T5T2_MYXFU</name>
<comment type="caution">
    <text evidence="3">The sequence shown here is derived from an EMBL/GenBank/DDBJ whole genome shotgun (WGS) entry which is preliminary data.</text>
</comment>
<dbReference type="STRING" id="1334629.MFUL124B02_18315"/>
<dbReference type="InterPro" id="IPR000943">
    <property type="entry name" value="RNA_pol_sigma70"/>
</dbReference>
<dbReference type="SUPFAM" id="SSF88659">
    <property type="entry name" value="Sigma3 and sigma4 domains of RNA polymerase sigma factors"/>
    <property type="match status" value="1"/>
</dbReference>
<dbReference type="GO" id="GO:0003700">
    <property type="term" value="F:DNA-binding transcription factor activity"/>
    <property type="evidence" value="ECO:0007669"/>
    <property type="project" value="InterPro"/>
</dbReference>
<protein>
    <recommendedName>
        <fullName evidence="2">RNA polymerase sigma-70 domain-containing protein</fullName>
    </recommendedName>
</protein>
<dbReference type="InterPro" id="IPR036388">
    <property type="entry name" value="WH-like_DNA-bd_sf"/>
</dbReference>